<dbReference type="PANTHER" id="PTHR34276:SF1">
    <property type="entry name" value="MINI-RIBONUCLEASE 3"/>
    <property type="match status" value="1"/>
</dbReference>
<dbReference type="GO" id="GO:0006396">
    <property type="term" value="P:RNA processing"/>
    <property type="evidence" value="ECO:0007669"/>
    <property type="project" value="InterPro"/>
</dbReference>
<reference evidence="2 3" key="1">
    <citation type="journal article" date="2023" name="Commun. Biol.">
        <title>Reorganization of the ancestral sex-determining regions during the evolution of trioecy in Pleodorina starrii.</title>
        <authorList>
            <person name="Takahashi K."/>
            <person name="Suzuki S."/>
            <person name="Kawai-Toyooka H."/>
            <person name="Yamamoto K."/>
            <person name="Hamaji T."/>
            <person name="Ootsuki R."/>
            <person name="Yamaguchi H."/>
            <person name="Kawachi M."/>
            <person name="Higashiyama T."/>
            <person name="Nozaki H."/>
        </authorList>
    </citation>
    <scope>NUCLEOTIDE SEQUENCE [LARGE SCALE GENOMIC DNA]</scope>
    <source>
        <strain evidence="2 3">NIES-4479</strain>
    </source>
</reference>
<feature type="compositionally biased region" description="Low complexity" evidence="1">
    <location>
        <begin position="270"/>
        <end position="281"/>
    </location>
</feature>
<keyword evidence="3" id="KW-1185">Reference proteome</keyword>
<feature type="compositionally biased region" description="Low complexity" evidence="1">
    <location>
        <begin position="145"/>
        <end position="156"/>
    </location>
</feature>
<feature type="compositionally biased region" description="Gly residues" evidence="1">
    <location>
        <begin position="157"/>
        <end position="186"/>
    </location>
</feature>
<proteinExistence type="predicted"/>
<organism evidence="2 3">
    <name type="scientific">Pleodorina starrii</name>
    <dbReference type="NCBI Taxonomy" id="330485"/>
    <lineage>
        <taxon>Eukaryota</taxon>
        <taxon>Viridiplantae</taxon>
        <taxon>Chlorophyta</taxon>
        <taxon>core chlorophytes</taxon>
        <taxon>Chlorophyceae</taxon>
        <taxon>CS clade</taxon>
        <taxon>Chlamydomonadales</taxon>
        <taxon>Volvocaceae</taxon>
        <taxon>Pleodorina</taxon>
    </lineage>
</organism>
<dbReference type="EMBL" id="BRXU01000020">
    <property type="protein sequence ID" value="GLC57880.1"/>
    <property type="molecule type" value="Genomic_DNA"/>
</dbReference>
<feature type="region of interest" description="Disordered" evidence="1">
    <location>
        <begin position="218"/>
        <end position="287"/>
    </location>
</feature>
<feature type="region of interest" description="Disordered" evidence="1">
    <location>
        <begin position="98"/>
        <end position="196"/>
    </location>
</feature>
<comment type="caution">
    <text evidence="2">The sequence shown here is derived from an EMBL/GenBank/DDBJ whole genome shotgun (WGS) entry which is preliminary data.</text>
</comment>
<evidence type="ECO:0000256" key="1">
    <source>
        <dbReference type="SAM" id="MobiDB-lite"/>
    </source>
</evidence>
<dbReference type="PANTHER" id="PTHR34276">
    <property type="entry name" value="MINI-RIBONUCLEASE 3"/>
    <property type="match status" value="1"/>
</dbReference>
<dbReference type="GO" id="GO:0004525">
    <property type="term" value="F:ribonuclease III activity"/>
    <property type="evidence" value="ECO:0007669"/>
    <property type="project" value="InterPro"/>
</dbReference>
<sequence length="407" mass="40670">MSRSVLSRPGGGPATGSRPARVSGATWRLPPAARSSVVRRTAIPLAHLPPPQLSGSAASNPRSVFNPLALAYLGDAVWEAHTRRLEVQIDAWSAAELQRTQQQQQQQQPPQEQRQHGEEAVGGRGGGGGELQVAGSRRGRGGGRAAAQQQQQQRGARGAGRGGSGGGDGYGEGWQAGGRSGGGAGGLASFSRQARKQWSTAEFQALVFDALLDGGLPLPPPEGPLALATGPPTPGFEPLTSAALPPPQVSEPGPLVPESNQPGNSPPPGSASATGSNQLAVGGPGPLVLGGGEVEAAATGGSTCPVPVPGLGTGPAPGLGTGLGTGPGGQRLVLSGEEADVLRWGRNAAVSSVPRDVPVGVYKKATAVEVLVAHMYLTNPDRCAALITAAVSAPLPGPPAPPPPPPP</sequence>
<dbReference type="SUPFAM" id="SSF69065">
    <property type="entry name" value="RNase III domain-like"/>
    <property type="match status" value="2"/>
</dbReference>
<protein>
    <recommendedName>
        <fullName evidence="4">RNase III domain-containing protein</fullName>
    </recommendedName>
</protein>
<accession>A0A9W6BTV3</accession>
<dbReference type="AlphaFoldDB" id="A0A9W6BTV3"/>
<dbReference type="Proteomes" id="UP001165080">
    <property type="component" value="Unassembled WGS sequence"/>
</dbReference>
<evidence type="ECO:0000313" key="3">
    <source>
        <dbReference type="Proteomes" id="UP001165080"/>
    </source>
</evidence>
<name>A0A9W6BTV3_9CHLO</name>
<feature type="compositionally biased region" description="Low complexity" evidence="1">
    <location>
        <begin position="98"/>
        <end position="112"/>
    </location>
</feature>
<evidence type="ECO:0008006" key="4">
    <source>
        <dbReference type="Google" id="ProtNLM"/>
    </source>
</evidence>
<dbReference type="OrthoDB" id="495795at2759"/>
<dbReference type="Gene3D" id="1.10.1520.10">
    <property type="entry name" value="Ribonuclease III domain"/>
    <property type="match status" value="2"/>
</dbReference>
<feature type="region of interest" description="Disordered" evidence="1">
    <location>
        <begin position="1"/>
        <end position="26"/>
    </location>
</feature>
<evidence type="ECO:0000313" key="2">
    <source>
        <dbReference type="EMBL" id="GLC57880.1"/>
    </source>
</evidence>
<gene>
    <name evidence="2" type="primary">PLEST010078</name>
    <name evidence="2" type="ORF">PLESTB_001284800</name>
</gene>
<dbReference type="InterPro" id="IPR036389">
    <property type="entry name" value="RNase_III_sf"/>
</dbReference>